<feature type="transmembrane region" description="Helical" evidence="1">
    <location>
        <begin position="12"/>
        <end position="33"/>
    </location>
</feature>
<dbReference type="PANTHER" id="PTHR40047">
    <property type="entry name" value="UPF0703 PROTEIN YCGQ"/>
    <property type="match status" value="1"/>
</dbReference>
<evidence type="ECO:0000313" key="5">
    <source>
        <dbReference type="Proteomes" id="UP000192486"/>
    </source>
</evidence>
<dbReference type="EMBL" id="CP015108">
    <property type="protein sequence ID" value="ARF12996.1"/>
    <property type="molecule type" value="Genomic_DNA"/>
</dbReference>
<evidence type="ECO:0000313" key="4">
    <source>
        <dbReference type="EMBL" id="ARF12996.1"/>
    </source>
</evidence>
<keyword evidence="1" id="KW-1133">Transmembrane helix</keyword>
<feature type="transmembrane region" description="Helical" evidence="1">
    <location>
        <begin position="45"/>
        <end position="65"/>
    </location>
</feature>
<feature type="domain" description="DUF1980" evidence="2">
    <location>
        <begin position="16"/>
        <end position="126"/>
    </location>
</feature>
<dbReference type="InterPro" id="IPR052955">
    <property type="entry name" value="UPF0703_membrane_permease"/>
</dbReference>
<sequence length="302" mass="33659">MRNRKTNASLQFHMFLRAIIFLGFSLLIIKFVVNDTIQLYIAPKMLPFVYFAGGCFLIIGIFLLFKSLSPKLKEDMECNCGVDHQMKGSFITKTCIYLLFILPVVLGLGLPEKAVDSTVASNRGVQYGGGLYNTPGIAQTDSEYGGVEGANSVSDEEGTTEADADSEIMAIYGDQLKEYSAMDHIEITDENYLDVSYLINFFLDDFTGKTVSIKGFVYREPDFAEDQIIVARYAMNCCVADASVFGTIAFGEQVGSLQDDTWIEVTGTIEELVYHDQRMASVRAEQVDKIEEPKNPYLTPLY</sequence>
<accession>A0ABN4YMH5</accession>
<dbReference type="Pfam" id="PF09323">
    <property type="entry name" value="DUF1980"/>
    <property type="match status" value="1"/>
</dbReference>
<dbReference type="PANTHER" id="PTHR40047:SF1">
    <property type="entry name" value="UPF0703 PROTEIN YCGQ"/>
    <property type="match status" value="1"/>
</dbReference>
<keyword evidence="1" id="KW-0472">Membrane</keyword>
<protein>
    <recommendedName>
        <fullName evidence="6">TIGR03943 family protein</fullName>
    </recommendedName>
</protein>
<dbReference type="InterPro" id="IPR048447">
    <property type="entry name" value="DUF1980_C"/>
</dbReference>
<reference evidence="4 5" key="1">
    <citation type="submission" date="2016-04" db="EMBL/GenBank/DDBJ databases">
        <title>Comparative Genomics and Epigenetics of Sporosarcina ureae.</title>
        <authorList>
            <person name="Oliver A.S."/>
            <person name="Cooper K.K."/>
        </authorList>
    </citation>
    <scope>NUCLEOTIDE SEQUENCE [LARGE SCALE GENOMIC DNA]</scope>
    <source>
        <strain evidence="4 5">S204</strain>
    </source>
</reference>
<evidence type="ECO:0000259" key="3">
    <source>
        <dbReference type="Pfam" id="PF21537"/>
    </source>
</evidence>
<proteinExistence type="predicted"/>
<name>A0ABN4YMH5_SPOUR</name>
<dbReference type="Pfam" id="PF21537">
    <property type="entry name" value="DUF1980_C"/>
    <property type="match status" value="1"/>
</dbReference>
<organism evidence="4 5">
    <name type="scientific">Sporosarcina ureae</name>
    <dbReference type="NCBI Taxonomy" id="1571"/>
    <lineage>
        <taxon>Bacteria</taxon>
        <taxon>Bacillati</taxon>
        <taxon>Bacillota</taxon>
        <taxon>Bacilli</taxon>
        <taxon>Bacillales</taxon>
        <taxon>Caryophanaceae</taxon>
        <taxon>Sporosarcina</taxon>
    </lineage>
</organism>
<feature type="domain" description="DUF1980" evidence="3">
    <location>
        <begin position="174"/>
        <end position="298"/>
    </location>
</feature>
<gene>
    <name evidence="4" type="ORF">SporoS204_01675</name>
</gene>
<feature type="transmembrane region" description="Helical" evidence="1">
    <location>
        <begin position="94"/>
        <end position="111"/>
    </location>
</feature>
<evidence type="ECO:0008006" key="6">
    <source>
        <dbReference type="Google" id="ProtNLM"/>
    </source>
</evidence>
<dbReference type="RefSeq" id="WP_029054989.1">
    <property type="nucleotide sequence ID" value="NZ_CP015108.1"/>
</dbReference>
<dbReference type="NCBIfam" id="TIGR03943">
    <property type="entry name" value="TIGR03943 family putative permease subunit"/>
    <property type="match status" value="1"/>
</dbReference>
<dbReference type="Proteomes" id="UP000192486">
    <property type="component" value="Chromosome"/>
</dbReference>
<keyword evidence="1" id="KW-0812">Transmembrane</keyword>
<evidence type="ECO:0000259" key="2">
    <source>
        <dbReference type="Pfam" id="PF09323"/>
    </source>
</evidence>
<evidence type="ECO:0000256" key="1">
    <source>
        <dbReference type="SAM" id="Phobius"/>
    </source>
</evidence>
<dbReference type="InterPro" id="IPR015402">
    <property type="entry name" value="DUF1980"/>
</dbReference>
<dbReference type="InterPro" id="IPR048493">
    <property type="entry name" value="DUF1980_N"/>
</dbReference>
<keyword evidence="5" id="KW-1185">Reference proteome</keyword>